<keyword evidence="1" id="KW-0863">Zinc-finger</keyword>
<dbReference type="PROSITE" id="PS50103">
    <property type="entry name" value="ZF_C3H1"/>
    <property type="match status" value="1"/>
</dbReference>
<dbReference type="PANTHER" id="PTHR11439:SF467">
    <property type="entry name" value="INTEGRASE CATALYTIC DOMAIN-CONTAINING PROTEIN"/>
    <property type="match status" value="1"/>
</dbReference>
<dbReference type="Gene3D" id="3.30.420.10">
    <property type="entry name" value="Ribonuclease H-like superfamily/Ribonuclease H"/>
    <property type="match status" value="1"/>
</dbReference>
<feature type="region of interest" description="Disordered" evidence="3">
    <location>
        <begin position="960"/>
        <end position="1019"/>
    </location>
</feature>
<feature type="coiled-coil region" evidence="2">
    <location>
        <begin position="218"/>
        <end position="245"/>
    </location>
</feature>
<feature type="compositionally biased region" description="Basic and acidic residues" evidence="3">
    <location>
        <begin position="579"/>
        <end position="593"/>
    </location>
</feature>
<dbReference type="InterPro" id="IPR036397">
    <property type="entry name" value="RNaseH_sf"/>
</dbReference>
<dbReference type="InterPro" id="IPR001584">
    <property type="entry name" value="Integrase_cat-core"/>
</dbReference>
<organism evidence="6 7">
    <name type="scientific">Symbiodinium pilosum</name>
    <name type="common">Dinoflagellate</name>
    <dbReference type="NCBI Taxonomy" id="2952"/>
    <lineage>
        <taxon>Eukaryota</taxon>
        <taxon>Sar</taxon>
        <taxon>Alveolata</taxon>
        <taxon>Dinophyceae</taxon>
        <taxon>Suessiales</taxon>
        <taxon>Symbiodiniaceae</taxon>
        <taxon>Symbiodinium</taxon>
    </lineage>
</organism>
<feature type="region of interest" description="Disordered" evidence="3">
    <location>
        <begin position="652"/>
        <end position="688"/>
    </location>
</feature>
<dbReference type="GO" id="GO:0003676">
    <property type="term" value="F:nucleic acid binding"/>
    <property type="evidence" value="ECO:0007669"/>
    <property type="project" value="InterPro"/>
</dbReference>
<protein>
    <submittedName>
        <fullName evidence="6">RE2 protein</fullName>
    </submittedName>
</protein>
<feature type="domain" description="C3H1-type" evidence="4">
    <location>
        <begin position="625"/>
        <end position="653"/>
    </location>
</feature>
<dbReference type="InterPro" id="IPR012337">
    <property type="entry name" value="RNaseH-like_sf"/>
</dbReference>
<comment type="caution">
    <text evidence="6">The sequence shown here is derived from an EMBL/GenBank/DDBJ whole genome shotgun (WGS) entry which is preliminary data.</text>
</comment>
<evidence type="ECO:0000313" key="7">
    <source>
        <dbReference type="Proteomes" id="UP000649617"/>
    </source>
</evidence>
<keyword evidence="1" id="KW-0479">Metal-binding</keyword>
<dbReference type="Pfam" id="PF07727">
    <property type="entry name" value="RVT_2"/>
    <property type="match status" value="1"/>
</dbReference>
<feature type="region of interest" description="Disordered" evidence="3">
    <location>
        <begin position="1402"/>
        <end position="1491"/>
    </location>
</feature>
<evidence type="ECO:0000259" key="4">
    <source>
        <dbReference type="PROSITE" id="PS50103"/>
    </source>
</evidence>
<feature type="domain" description="Integrase catalytic" evidence="5">
    <location>
        <begin position="1514"/>
        <end position="1692"/>
    </location>
</feature>
<feature type="compositionally biased region" description="Basic and acidic residues" evidence="3">
    <location>
        <begin position="668"/>
        <end position="688"/>
    </location>
</feature>
<dbReference type="PANTHER" id="PTHR11439">
    <property type="entry name" value="GAG-POL-RELATED RETROTRANSPOSON"/>
    <property type="match status" value="1"/>
</dbReference>
<sequence>MSPNTAQAPRADIPHTSTTSQQQQQLSDGQIWIRSLAQVTIPEAILTRLQQLASINFESLPDADTMRVATQTLAYEISSRTENVAAAIQALAQASAGVRDGAMELERRTSRIADVQSEEQKSLQDLQRRLEVLESRGNVSDNVDPRIETLESLMQGLLGTMQDQNSGSGGNHATATDALQQSLQQYGAEVANVKAQLGQMGADVSQTTAQMKEDDRRLKSALHRIEMLEQVSEKLRGRCDQIEAAMKERDLMATSGALHEMTSQAEVGGEVPTSHPTSRPSKSSVGGTVWHQMSPDAGDTLHNADDDWYSSDWPEPTRWPQPGWQAEPPGLGPPPAVPKMALEKVHPGNWKLLKDCPTLKLTQGEPWELGLALRQWENQTSSIASAVAGTFGQFFRLRMQQALARYQRRQATSVGEPVPLIPEEEREYETRLGVMLIKNLPATIRQPVMERHQGAEHLVSTLLLLEAVMERFSPGGAAEMTSLLQFQRALPTAGTFKELLNTIRRFELAKGRSEYLKLPPIAAHEIIRSLEGLTRNLEKKHSSLAMRLNLIKLTPEVVVPSEAGVQRLLTTLVQEGRRMQAEDEVARNRRGNEVLDEDGQGATAFQAKSSGKGAKGAKGEKGPRDTSKIPCGYFQLERGCLNGDACPHLHATLKGSKGKGKGQNPGKKGTEEHAAVTTEAKAKAKAEAKAKRKAEAKAAAPAEAKMALVGSGAVAASAVAVVKSAREADADESGSELSSMGRSEPGSDAPTSSLGSPSEPASEEEIDQPPRQVVAPRLWYLVLTPAEFVYWSRPRQVICRAAREFQESTGQYDVARGLWLLFQELDFDFPIQGEQIGPGQFVMSAREVLCEHADNIIRPVVLVHILDSDTGQEQMLALANHQVSPRVRPWRQFQALLGIMRPLREAAQDLRGILDQEEAVFGSRGYAERFGNPDLDGFPPARAPTVPTPQNVVVQDAGQAVQNPGTSSTVQTGQNPGTALASQSGLRAEGVGSTGSDDDSASSREPQGGYATASMATTSGVTGQREDALVLVDSGANEVVRRYRSNISRKGTIAMRIVLASGEVVGGFRTRDGEVVLQSDSSAAESGDPESSGEWILGVMRVIEVGGAFHWTNQGATLLFPDQGFLRKVRCRVRNGLPYMTWTDFAVLRKVLSRHWKSSDGRIRVARALAKNEQADNLFISQDLLEAAEFEMHGCEMFAEVAYEHVIKEILNKRVIDKADIQKALDLAALEPTRTARAGRTLEGGKIRAWIFGGFAHGPMPGLTKATQQHPLLARLLARYFRQEVPEGQFGAVAVLDSVAFKPHRDNNAKDCPTYITTFTEYSGGDLWLEDPSGSELRVICEGKDPVAGRCVSLKDGVVQFDGSKWHGTEAFDGRRLVAVAYTPKHHRQWTDDTRERLQQLGFPVRKSQSTSVDCRSGTDDTQLQTSAPPQLTTPAQHHPHEQIPKPKEPKPGETSGSKDLEGRSGRDMGFYDSGLVSGDETSDFGETPDGIDPAAMVSAKQVMSFLAEGCEVDESEPQHASGWDQDVKDAVLSLDLTGPHIPSAEGFRYALAGVYTLGSGKSLLYTMGLRRKTAQEAAEATAQVLARLYSLEAAQLVRIHSDGGGEFSGSQFQQMTSKLGVWQTMSAPYCPQANGRAERYVQRLKMGTISLLLHARYPVRFWYMAMREYAYKQRHMTLHGSIPADAPSMGDAVLFQFEKSADFQPQAEKARFVCHDDRVSNAPLVLVTRGGRETVVRTYCPRSVRVSSNGQIGWDAPPDGGVLTFEERMLGPALDEEPELMAEGGLQGLASAVNFKDFNHGFLMPPETEAVPDPAVHAATAKACAATTDHKYVALSVDEEQAIEDSSEAAQKKWIGAVEGELSNMETKSVWRECHKSKVRETLGLGEKEYVPPPLPMKLVLTRKPLLEGGDGTQDVAVSDQIPKGISDEDMSGMSAQALAELAELASFKAKCRIVACGNFEEEPGKDLSSQNVDADTLRYLVHAWASHHDWAGFAFDISAAFLNSWLKKGHKISMKPPGVLVKLGYFDPDTLLVPDKSLYGLKRAPRDWETERGSKLDGKILKAKDLDVCGDLMLKAHPDIPGLWSVVTVSEGRLMGYTTMFVDDGLCIGNQEAMTRVLEYVLEIWRVREFVFLGLRITLNDQGVQLDQHRWLAQELHRRGFAQLRGSPSLPNLDDAPQVPAEKTERYTQQVRECQSDIGSLMWAAMRTRPDIQTVVSMLACLTVLCPEYVLEKIKAVWKYVRKILWLSMQFVGSRDTVITAYSDCSFAAQGSRSRTGVVLKLGADIVSWRSVRQKLTAWSVCEGETEAAATGLQDALKLKEIVDQLTGLLHTVEMVCDNSSAVTLITNATFNRVTWRTRHFALRASWIRDQIAQAPISIRHEAGETLVADALTKVLARARLQLMREMLMLR</sequence>
<reference evidence="6" key="1">
    <citation type="submission" date="2021-02" db="EMBL/GenBank/DDBJ databases">
        <authorList>
            <person name="Dougan E. K."/>
            <person name="Rhodes N."/>
            <person name="Thang M."/>
            <person name="Chan C."/>
        </authorList>
    </citation>
    <scope>NUCLEOTIDE SEQUENCE</scope>
</reference>
<dbReference type="Proteomes" id="UP000649617">
    <property type="component" value="Unassembled WGS sequence"/>
</dbReference>
<feature type="region of interest" description="Disordered" evidence="3">
    <location>
        <begin position="1"/>
        <end position="24"/>
    </location>
</feature>
<dbReference type="InterPro" id="IPR000571">
    <property type="entry name" value="Znf_CCCH"/>
</dbReference>
<feature type="region of interest" description="Disordered" evidence="3">
    <location>
        <begin position="262"/>
        <end position="299"/>
    </location>
</feature>
<evidence type="ECO:0000259" key="5">
    <source>
        <dbReference type="PROSITE" id="PS50994"/>
    </source>
</evidence>
<feature type="zinc finger region" description="C3H1-type" evidence="1">
    <location>
        <begin position="625"/>
        <end position="653"/>
    </location>
</feature>
<keyword evidence="2" id="KW-0175">Coiled coil</keyword>
<feature type="compositionally biased region" description="Polar residues" evidence="3">
    <location>
        <begin position="1407"/>
        <end position="1436"/>
    </location>
</feature>
<feature type="region of interest" description="Disordered" evidence="3">
    <location>
        <begin position="727"/>
        <end position="769"/>
    </location>
</feature>
<feature type="compositionally biased region" description="Basic and acidic residues" evidence="3">
    <location>
        <begin position="617"/>
        <end position="627"/>
    </location>
</feature>
<feature type="region of interest" description="Disordered" evidence="3">
    <location>
        <begin position="579"/>
        <end position="627"/>
    </location>
</feature>
<dbReference type="EMBL" id="CAJNIZ010045235">
    <property type="protein sequence ID" value="CAE7714331.1"/>
    <property type="molecule type" value="Genomic_DNA"/>
</dbReference>
<dbReference type="GO" id="GO:0008270">
    <property type="term" value="F:zinc ion binding"/>
    <property type="evidence" value="ECO:0007669"/>
    <property type="project" value="UniProtKB-KW"/>
</dbReference>
<feature type="compositionally biased region" description="Polar residues" evidence="3">
    <location>
        <begin position="274"/>
        <end position="286"/>
    </location>
</feature>
<dbReference type="OrthoDB" id="433199at2759"/>
<accession>A0A812X1M1</accession>
<keyword evidence="1" id="KW-0862">Zinc</keyword>
<feature type="compositionally biased region" description="Basic and acidic residues" evidence="3">
    <location>
        <begin position="1439"/>
        <end position="1467"/>
    </location>
</feature>
<dbReference type="CDD" id="cd09272">
    <property type="entry name" value="RNase_HI_RT_Ty1"/>
    <property type="match status" value="1"/>
</dbReference>
<dbReference type="GO" id="GO:0015074">
    <property type="term" value="P:DNA integration"/>
    <property type="evidence" value="ECO:0007669"/>
    <property type="project" value="InterPro"/>
</dbReference>
<gene>
    <name evidence="6" type="primary">RE2</name>
    <name evidence="6" type="ORF">SPIL2461_LOCUS20273</name>
</gene>
<feature type="compositionally biased region" description="Polar residues" evidence="3">
    <location>
        <begin position="960"/>
        <end position="985"/>
    </location>
</feature>
<dbReference type="InterPro" id="IPR013103">
    <property type="entry name" value="RVT_2"/>
</dbReference>
<evidence type="ECO:0000313" key="6">
    <source>
        <dbReference type="EMBL" id="CAE7714331.1"/>
    </source>
</evidence>
<dbReference type="PROSITE" id="PS50994">
    <property type="entry name" value="INTEGRASE"/>
    <property type="match status" value="1"/>
</dbReference>
<name>A0A812X1M1_SYMPI</name>
<dbReference type="SUPFAM" id="SSF53098">
    <property type="entry name" value="Ribonuclease H-like"/>
    <property type="match status" value="1"/>
</dbReference>
<keyword evidence="7" id="KW-1185">Reference proteome</keyword>
<evidence type="ECO:0000256" key="3">
    <source>
        <dbReference type="SAM" id="MobiDB-lite"/>
    </source>
</evidence>
<proteinExistence type="predicted"/>
<evidence type="ECO:0000256" key="2">
    <source>
        <dbReference type="SAM" id="Coils"/>
    </source>
</evidence>
<evidence type="ECO:0000256" key="1">
    <source>
        <dbReference type="PROSITE-ProRule" id="PRU00723"/>
    </source>
</evidence>